<sequence>MTVFVNTNCLQVLAAYGEEEKGHEPEDILFTRIVENLVNVCICPNI</sequence>
<dbReference type="AlphaFoldDB" id="A0A452YC51"/>
<evidence type="ECO:0000313" key="1">
    <source>
        <dbReference type="EnsemblPlants" id="AET1Gv20369400.9"/>
    </source>
</evidence>
<reference evidence="1" key="4">
    <citation type="submission" date="2019-03" db="UniProtKB">
        <authorList>
            <consortium name="EnsemblPlants"/>
        </authorList>
    </citation>
    <scope>IDENTIFICATION</scope>
</reference>
<accession>A0A452YC51</accession>
<name>A0A452YC51_AEGTS</name>
<evidence type="ECO:0000313" key="2">
    <source>
        <dbReference type="Proteomes" id="UP000015105"/>
    </source>
</evidence>
<dbReference type="Gramene" id="AET1Gv20369400.9">
    <property type="protein sequence ID" value="AET1Gv20369400.9"/>
    <property type="gene ID" value="AET1Gv20369400"/>
</dbReference>
<dbReference type="EnsemblPlants" id="AET1Gv20369400.9">
    <property type="protein sequence ID" value="AET1Gv20369400.9"/>
    <property type="gene ID" value="AET1Gv20369400"/>
</dbReference>
<reference evidence="1" key="3">
    <citation type="journal article" date="2017" name="Nature">
        <title>Genome sequence of the progenitor of the wheat D genome Aegilops tauschii.</title>
        <authorList>
            <person name="Luo M.C."/>
            <person name="Gu Y.Q."/>
            <person name="Puiu D."/>
            <person name="Wang H."/>
            <person name="Twardziok S.O."/>
            <person name="Deal K.R."/>
            <person name="Huo N."/>
            <person name="Zhu T."/>
            <person name="Wang L."/>
            <person name="Wang Y."/>
            <person name="McGuire P.E."/>
            <person name="Liu S."/>
            <person name="Long H."/>
            <person name="Ramasamy R.K."/>
            <person name="Rodriguez J.C."/>
            <person name="Van S.L."/>
            <person name="Yuan L."/>
            <person name="Wang Z."/>
            <person name="Xia Z."/>
            <person name="Xiao L."/>
            <person name="Anderson O.D."/>
            <person name="Ouyang S."/>
            <person name="Liang Y."/>
            <person name="Zimin A.V."/>
            <person name="Pertea G."/>
            <person name="Qi P."/>
            <person name="Bennetzen J.L."/>
            <person name="Dai X."/>
            <person name="Dawson M.W."/>
            <person name="Muller H.G."/>
            <person name="Kugler K."/>
            <person name="Rivarola-Duarte L."/>
            <person name="Spannagl M."/>
            <person name="Mayer K.F.X."/>
            <person name="Lu F.H."/>
            <person name="Bevan M.W."/>
            <person name="Leroy P."/>
            <person name="Li P."/>
            <person name="You F.M."/>
            <person name="Sun Q."/>
            <person name="Liu Z."/>
            <person name="Lyons E."/>
            <person name="Wicker T."/>
            <person name="Salzberg S.L."/>
            <person name="Devos K.M."/>
            <person name="Dvorak J."/>
        </authorList>
    </citation>
    <scope>NUCLEOTIDE SEQUENCE [LARGE SCALE GENOMIC DNA]</scope>
    <source>
        <strain evidence="1">cv. AL8/78</strain>
    </source>
</reference>
<organism evidence="1 2">
    <name type="scientific">Aegilops tauschii subsp. strangulata</name>
    <name type="common">Goatgrass</name>
    <dbReference type="NCBI Taxonomy" id="200361"/>
    <lineage>
        <taxon>Eukaryota</taxon>
        <taxon>Viridiplantae</taxon>
        <taxon>Streptophyta</taxon>
        <taxon>Embryophyta</taxon>
        <taxon>Tracheophyta</taxon>
        <taxon>Spermatophyta</taxon>
        <taxon>Magnoliopsida</taxon>
        <taxon>Liliopsida</taxon>
        <taxon>Poales</taxon>
        <taxon>Poaceae</taxon>
        <taxon>BOP clade</taxon>
        <taxon>Pooideae</taxon>
        <taxon>Triticodae</taxon>
        <taxon>Triticeae</taxon>
        <taxon>Triticinae</taxon>
        <taxon>Aegilops</taxon>
    </lineage>
</organism>
<proteinExistence type="predicted"/>
<reference evidence="2" key="1">
    <citation type="journal article" date="2014" name="Science">
        <title>Ancient hybridizations among the ancestral genomes of bread wheat.</title>
        <authorList>
            <consortium name="International Wheat Genome Sequencing Consortium,"/>
            <person name="Marcussen T."/>
            <person name="Sandve S.R."/>
            <person name="Heier L."/>
            <person name="Spannagl M."/>
            <person name="Pfeifer M."/>
            <person name="Jakobsen K.S."/>
            <person name="Wulff B.B."/>
            <person name="Steuernagel B."/>
            <person name="Mayer K.F."/>
            <person name="Olsen O.A."/>
        </authorList>
    </citation>
    <scope>NUCLEOTIDE SEQUENCE [LARGE SCALE GENOMIC DNA]</scope>
    <source>
        <strain evidence="2">cv. AL8/78</strain>
    </source>
</reference>
<keyword evidence="2" id="KW-1185">Reference proteome</keyword>
<reference evidence="1" key="5">
    <citation type="journal article" date="2021" name="G3 (Bethesda)">
        <title>Aegilops tauschii genome assembly Aet v5.0 features greater sequence contiguity and improved annotation.</title>
        <authorList>
            <person name="Wang L."/>
            <person name="Zhu T."/>
            <person name="Rodriguez J.C."/>
            <person name="Deal K.R."/>
            <person name="Dubcovsky J."/>
            <person name="McGuire P.E."/>
            <person name="Lux T."/>
            <person name="Spannagl M."/>
            <person name="Mayer K.F.X."/>
            <person name="Baldrich P."/>
            <person name="Meyers B.C."/>
            <person name="Huo N."/>
            <person name="Gu Y.Q."/>
            <person name="Zhou H."/>
            <person name="Devos K.M."/>
            <person name="Bennetzen J.L."/>
            <person name="Unver T."/>
            <person name="Budak H."/>
            <person name="Gulick P.J."/>
            <person name="Galiba G."/>
            <person name="Kalapos B."/>
            <person name="Nelson D.R."/>
            <person name="Li P."/>
            <person name="You F.M."/>
            <person name="Luo M.C."/>
            <person name="Dvorak J."/>
        </authorList>
    </citation>
    <scope>NUCLEOTIDE SEQUENCE [LARGE SCALE GENOMIC DNA]</scope>
    <source>
        <strain evidence="1">cv. AL8/78</strain>
    </source>
</reference>
<protein>
    <submittedName>
        <fullName evidence="1">Uncharacterized protein</fullName>
    </submittedName>
</protein>
<dbReference type="Proteomes" id="UP000015105">
    <property type="component" value="Chromosome 1D"/>
</dbReference>
<reference evidence="2" key="2">
    <citation type="journal article" date="2017" name="Nat. Plants">
        <title>The Aegilops tauschii genome reveals multiple impacts of transposons.</title>
        <authorList>
            <person name="Zhao G."/>
            <person name="Zou C."/>
            <person name="Li K."/>
            <person name="Wang K."/>
            <person name="Li T."/>
            <person name="Gao L."/>
            <person name="Zhang X."/>
            <person name="Wang H."/>
            <person name="Yang Z."/>
            <person name="Liu X."/>
            <person name="Jiang W."/>
            <person name="Mao L."/>
            <person name="Kong X."/>
            <person name="Jiao Y."/>
            <person name="Jia J."/>
        </authorList>
    </citation>
    <scope>NUCLEOTIDE SEQUENCE [LARGE SCALE GENOMIC DNA]</scope>
    <source>
        <strain evidence="2">cv. AL8/78</strain>
    </source>
</reference>